<protein>
    <submittedName>
        <fullName evidence="2">Uncharacterized protein</fullName>
    </submittedName>
</protein>
<feature type="compositionally biased region" description="Polar residues" evidence="1">
    <location>
        <begin position="110"/>
        <end position="119"/>
    </location>
</feature>
<feature type="region of interest" description="Disordered" evidence="1">
    <location>
        <begin position="85"/>
        <end position="119"/>
    </location>
</feature>
<feature type="compositionally biased region" description="Low complexity" evidence="1">
    <location>
        <begin position="85"/>
        <end position="94"/>
    </location>
</feature>
<sequence length="119" mass="12501">MKVVPVPVAVVLKRRPSRPDWHQSAELLNHWNLVMWDITIRGDAAAAGAAAATRMLGTAHAVPAATDRRVGDVAPGLLMAELSAGRGSASAAARRQLEVGPRTGGRPFTLETSSPTENS</sequence>
<reference evidence="2" key="2">
    <citation type="submission" date="2023-02" db="EMBL/GenBank/DDBJ databases">
        <authorList>
            <person name="Sun Q."/>
            <person name="Mori K."/>
        </authorList>
    </citation>
    <scope>NUCLEOTIDE SEQUENCE</scope>
    <source>
        <strain evidence="2">NBRC 110608</strain>
    </source>
</reference>
<evidence type="ECO:0000256" key="1">
    <source>
        <dbReference type="SAM" id="MobiDB-lite"/>
    </source>
</evidence>
<proteinExistence type="predicted"/>
<name>A0ABM8HDG7_9MICO</name>
<accession>A0ABM8HDG7</accession>
<evidence type="ECO:0000313" key="2">
    <source>
        <dbReference type="EMBL" id="BDZ59031.1"/>
    </source>
</evidence>
<gene>
    <name evidence="2" type="ORF">GCM10025872_26880</name>
</gene>
<reference evidence="2" key="1">
    <citation type="journal article" date="2014" name="Int. J. Syst. Evol. Microbiol.">
        <title>Complete genome of a new Firmicutes species belonging to the dominant human colonic microbiota ('Ruminococcus bicirculans') reveals two chromosomes and a selective capacity to utilize plant glucans.</title>
        <authorList>
            <consortium name="NISC Comparative Sequencing Program"/>
            <person name="Wegmann U."/>
            <person name="Louis P."/>
            <person name="Goesmann A."/>
            <person name="Henrissat B."/>
            <person name="Duncan S.H."/>
            <person name="Flint H.J."/>
        </authorList>
    </citation>
    <scope>NUCLEOTIDE SEQUENCE</scope>
    <source>
        <strain evidence="2">NBRC 110608</strain>
    </source>
</reference>
<organism evidence="2">
    <name type="scientific">Barrientosiimonas endolithica</name>
    <dbReference type="NCBI Taxonomy" id="1535208"/>
    <lineage>
        <taxon>Bacteria</taxon>
        <taxon>Bacillati</taxon>
        <taxon>Actinomycetota</taxon>
        <taxon>Actinomycetes</taxon>
        <taxon>Micrococcales</taxon>
        <taxon>Dermacoccaceae</taxon>
        <taxon>Barrientosiimonas</taxon>
    </lineage>
</organism>
<dbReference type="EMBL" id="AP027735">
    <property type="protein sequence ID" value="BDZ59031.1"/>
    <property type="molecule type" value="Genomic_DNA"/>
</dbReference>